<name>A0A9C9EL07_UNCW3</name>
<dbReference type="Gene3D" id="2.40.160.130">
    <property type="entry name" value="Capsule assembly protein Wzi"/>
    <property type="match status" value="1"/>
</dbReference>
<dbReference type="InterPro" id="IPR038636">
    <property type="entry name" value="Wzi_sf"/>
</dbReference>
<sequence length="451" mass="53201">MFLIFLLSYTIPLDSPLMENIEYLQIRGLINIPHFRPYEMEWIIPQIDELLVNREQMNENDRKIISSFTPLLTKNQDFSYLLHLNGSYQNTPELYYLFLDYRGGGRLTNSIEYSHGIRCRRSSVIDSLGPKEWKGFQVYFPQGEITFKKNEVAFNIGRRNFLLGFNDDNDLLLSADPRGYDGFSLFFPAGYFEFYNIFSVLDASQNRYLTIHRLGMNLKNFINLGFSEALLFGGTLEPLYLNFLLPYYLTQWGTARDDNVLWCFDVRLRLWNSFLYGELLVDDYMYEDDPYPDKLGYKAGLKTIFFSTLVTKFSYTFVDKWVYTQRHSVNTYERNGVCLGYPLGNDVDNISFSVRFVNKFRLYPGIKIEYTRKGEGSIFLPYEEEGGDWNPPFPSGIVEKKFRMKTGVDYILKYNFYLSIDINKTYWRNYNHEPGNDRSEFSFNLSLWAVF</sequence>
<evidence type="ECO:0000313" key="1">
    <source>
        <dbReference type="EMBL" id="HEC77837.1"/>
    </source>
</evidence>
<dbReference type="Proteomes" id="UP000885826">
    <property type="component" value="Unassembled WGS sequence"/>
</dbReference>
<organism evidence="1 2">
    <name type="scientific">candidate division WOR-3 bacterium</name>
    <dbReference type="NCBI Taxonomy" id="2052148"/>
    <lineage>
        <taxon>Bacteria</taxon>
        <taxon>Bacteria division WOR-3</taxon>
    </lineage>
</organism>
<dbReference type="EMBL" id="DRIG01000022">
    <property type="protein sequence ID" value="HEC77837.1"/>
    <property type="molecule type" value="Genomic_DNA"/>
</dbReference>
<protein>
    <recommendedName>
        <fullName evidence="3">Capsule assembly Wzi family protein</fullName>
    </recommendedName>
</protein>
<reference evidence="1" key="1">
    <citation type="journal article" date="2020" name="mSystems">
        <title>Genome- and Community-Level Interaction Insights into Carbon Utilization and Element Cycling Functions of Hydrothermarchaeota in Hydrothermal Sediment.</title>
        <authorList>
            <person name="Zhou Z."/>
            <person name="Liu Y."/>
            <person name="Xu W."/>
            <person name="Pan J."/>
            <person name="Luo Z.H."/>
            <person name="Li M."/>
        </authorList>
    </citation>
    <scope>NUCLEOTIDE SEQUENCE</scope>
    <source>
        <strain evidence="1">HyVt-388</strain>
    </source>
</reference>
<dbReference type="AlphaFoldDB" id="A0A9C9EL07"/>
<accession>A0A9C9EL07</accession>
<evidence type="ECO:0000313" key="2">
    <source>
        <dbReference type="Proteomes" id="UP000885826"/>
    </source>
</evidence>
<gene>
    <name evidence="1" type="ORF">ENI34_01675</name>
</gene>
<proteinExistence type="predicted"/>
<comment type="caution">
    <text evidence="1">The sequence shown here is derived from an EMBL/GenBank/DDBJ whole genome shotgun (WGS) entry which is preliminary data.</text>
</comment>
<evidence type="ECO:0008006" key="3">
    <source>
        <dbReference type="Google" id="ProtNLM"/>
    </source>
</evidence>